<dbReference type="Pfam" id="PF00005">
    <property type="entry name" value="ABC_tran"/>
    <property type="match status" value="1"/>
</dbReference>
<dbReference type="AlphaFoldDB" id="A0A7C5M2Z3"/>
<organism evidence="2">
    <name type="scientific">candidate division WOR-3 bacterium</name>
    <dbReference type="NCBI Taxonomy" id="2052148"/>
    <lineage>
        <taxon>Bacteria</taxon>
        <taxon>Bacteria division WOR-3</taxon>
    </lineage>
</organism>
<protein>
    <submittedName>
        <fullName evidence="2">ATP-binding cassette domain-containing protein</fullName>
    </submittedName>
</protein>
<dbReference type="GO" id="GO:0016887">
    <property type="term" value="F:ATP hydrolysis activity"/>
    <property type="evidence" value="ECO:0007669"/>
    <property type="project" value="InterPro"/>
</dbReference>
<dbReference type="Proteomes" id="UP000886014">
    <property type="component" value="Unassembled WGS sequence"/>
</dbReference>
<dbReference type="GO" id="GO:0005886">
    <property type="term" value="C:plasma membrane"/>
    <property type="evidence" value="ECO:0007669"/>
    <property type="project" value="TreeGrafter"/>
</dbReference>
<proteinExistence type="predicted"/>
<dbReference type="PANTHER" id="PTHR24220">
    <property type="entry name" value="IMPORT ATP-BINDING PROTEIN"/>
    <property type="match status" value="1"/>
</dbReference>
<dbReference type="GO" id="GO:0005524">
    <property type="term" value="F:ATP binding"/>
    <property type="evidence" value="ECO:0007669"/>
    <property type="project" value="UniProtKB-KW"/>
</dbReference>
<sequence length="177" mass="20156">MTQIEFKNVCKRFSEKRVALYDVNFKVKKGDFVFLVGKTGAGKTTVLRHIYMELFPDEGDVLWEGVSTRKMRKSEILKVRRKMGIIFQDLKLLLNRTVSENIEFVLRLSGEKEVKPRIWQVLHNVGIVGEAQVIAGELSRGELQRLAVARAIVTSPEILLADEPFGNINKDDAIEIL</sequence>
<feature type="domain" description="ABC transporter" evidence="1">
    <location>
        <begin position="4"/>
        <end position="176"/>
    </location>
</feature>
<accession>A0A7C5M2Z3</accession>
<gene>
    <name evidence="2" type="ORF">ENL41_01155</name>
</gene>
<reference evidence="2" key="1">
    <citation type="journal article" date="2020" name="mSystems">
        <title>Genome- and Community-Level Interaction Insights into Carbon Utilization and Element Cycling Functions of Hydrothermarchaeota in Hydrothermal Sediment.</title>
        <authorList>
            <person name="Zhou Z."/>
            <person name="Liu Y."/>
            <person name="Xu W."/>
            <person name="Pan J."/>
            <person name="Luo Z.H."/>
            <person name="Li M."/>
        </authorList>
    </citation>
    <scope>NUCLEOTIDE SEQUENCE [LARGE SCALE GENOMIC DNA]</scope>
    <source>
        <strain evidence="2">HyVt-94</strain>
    </source>
</reference>
<name>A0A7C5M2Z3_UNCW3</name>
<feature type="non-terminal residue" evidence="2">
    <location>
        <position position="177"/>
    </location>
</feature>
<dbReference type="InterPro" id="IPR027417">
    <property type="entry name" value="P-loop_NTPase"/>
</dbReference>
<dbReference type="PANTHER" id="PTHR24220:SF470">
    <property type="entry name" value="CELL DIVISION ATP-BINDING PROTEIN FTSE"/>
    <property type="match status" value="1"/>
</dbReference>
<dbReference type="EMBL" id="DRTV01000090">
    <property type="protein sequence ID" value="HHF58014.1"/>
    <property type="molecule type" value="Genomic_DNA"/>
</dbReference>
<dbReference type="GO" id="GO:0022857">
    <property type="term" value="F:transmembrane transporter activity"/>
    <property type="evidence" value="ECO:0007669"/>
    <property type="project" value="TreeGrafter"/>
</dbReference>
<dbReference type="InterPro" id="IPR003439">
    <property type="entry name" value="ABC_transporter-like_ATP-bd"/>
</dbReference>
<dbReference type="SUPFAM" id="SSF52540">
    <property type="entry name" value="P-loop containing nucleoside triphosphate hydrolases"/>
    <property type="match status" value="1"/>
</dbReference>
<dbReference type="PROSITE" id="PS50893">
    <property type="entry name" value="ABC_TRANSPORTER_2"/>
    <property type="match status" value="1"/>
</dbReference>
<keyword evidence="2" id="KW-0547">Nucleotide-binding</keyword>
<evidence type="ECO:0000313" key="2">
    <source>
        <dbReference type="EMBL" id="HHF58014.1"/>
    </source>
</evidence>
<dbReference type="Gene3D" id="3.40.50.300">
    <property type="entry name" value="P-loop containing nucleotide triphosphate hydrolases"/>
    <property type="match status" value="1"/>
</dbReference>
<keyword evidence="2" id="KW-0067">ATP-binding</keyword>
<dbReference type="InterPro" id="IPR015854">
    <property type="entry name" value="ABC_transpr_LolD-like"/>
</dbReference>
<evidence type="ECO:0000259" key="1">
    <source>
        <dbReference type="PROSITE" id="PS50893"/>
    </source>
</evidence>
<comment type="caution">
    <text evidence="2">The sequence shown here is derived from an EMBL/GenBank/DDBJ whole genome shotgun (WGS) entry which is preliminary data.</text>
</comment>